<dbReference type="GO" id="GO:0005886">
    <property type="term" value="C:plasma membrane"/>
    <property type="evidence" value="ECO:0007669"/>
    <property type="project" value="TreeGrafter"/>
</dbReference>
<keyword evidence="2" id="KW-0012">Acyltransferase</keyword>
<keyword evidence="5" id="KW-1185">Reference proteome</keyword>
<dbReference type="Pfam" id="PF01553">
    <property type="entry name" value="Acyltransferase"/>
    <property type="match status" value="1"/>
</dbReference>
<evidence type="ECO:0000259" key="3">
    <source>
        <dbReference type="SMART" id="SM00563"/>
    </source>
</evidence>
<dbReference type="CDD" id="cd07989">
    <property type="entry name" value="LPLAT_AGPAT-like"/>
    <property type="match status" value="1"/>
</dbReference>
<dbReference type="eggNOG" id="COG0204">
    <property type="taxonomic scope" value="Bacteria"/>
</dbReference>
<sequence length="253" mass="27814">MRAAGSMVWDDTCDFEEDELARREKGGIWVGIAAALFYPATAIGKRVYRNAERIPREGGALLLLNHVSHMDPAVDAVFVHRQKRVPRFLGKESLTRAPLFGKIFVGAGQIPVSRGSAAAGDSLKAAHQALRDGKVVVIYPEGTITKDPDGWPKKPFTGAARLALETDVPVIPIARWGTNHIFNGYTKKFTPFPRKKITHLVGEPMDLSAYKEGSTRSASKLREVTDLMMTEITALLAEIRQEEPPAKKPEDDA</sequence>
<dbReference type="GO" id="GO:0006654">
    <property type="term" value="P:phosphatidic acid biosynthetic process"/>
    <property type="evidence" value="ECO:0007669"/>
    <property type="project" value="TreeGrafter"/>
</dbReference>
<name>A0A075UKH1_9PSEU</name>
<accession>A0A075UKH1</accession>
<dbReference type="STRING" id="208439.AJAP_08710"/>
<keyword evidence="1" id="KW-0808">Transferase</keyword>
<dbReference type="SMART" id="SM00563">
    <property type="entry name" value="PlsC"/>
    <property type="match status" value="1"/>
</dbReference>
<evidence type="ECO:0000256" key="2">
    <source>
        <dbReference type="ARBA" id="ARBA00023315"/>
    </source>
</evidence>
<dbReference type="KEGG" id="aja:AJAP_08710"/>
<dbReference type="SUPFAM" id="SSF69593">
    <property type="entry name" value="Glycerol-3-phosphate (1)-acyltransferase"/>
    <property type="match status" value="1"/>
</dbReference>
<protein>
    <recommendedName>
        <fullName evidence="3">Phospholipid/glycerol acyltransferase domain-containing protein</fullName>
    </recommendedName>
</protein>
<dbReference type="InterPro" id="IPR002123">
    <property type="entry name" value="Plipid/glycerol_acylTrfase"/>
</dbReference>
<evidence type="ECO:0000313" key="5">
    <source>
        <dbReference type="Proteomes" id="UP000028492"/>
    </source>
</evidence>
<dbReference type="EMBL" id="CP008953">
    <property type="protein sequence ID" value="AIG74642.1"/>
    <property type="molecule type" value="Genomic_DNA"/>
</dbReference>
<organism evidence="4 5">
    <name type="scientific">Amycolatopsis japonica</name>
    <dbReference type="NCBI Taxonomy" id="208439"/>
    <lineage>
        <taxon>Bacteria</taxon>
        <taxon>Bacillati</taxon>
        <taxon>Actinomycetota</taxon>
        <taxon>Actinomycetes</taxon>
        <taxon>Pseudonocardiales</taxon>
        <taxon>Pseudonocardiaceae</taxon>
        <taxon>Amycolatopsis</taxon>
        <taxon>Amycolatopsis japonica group</taxon>
    </lineage>
</organism>
<feature type="domain" description="Phospholipid/glycerol acyltransferase" evidence="3">
    <location>
        <begin position="60"/>
        <end position="178"/>
    </location>
</feature>
<gene>
    <name evidence="4" type="ORF">AJAP_08710</name>
</gene>
<dbReference type="Proteomes" id="UP000028492">
    <property type="component" value="Chromosome"/>
</dbReference>
<dbReference type="HOGENOM" id="CLU_027938_4_1_11"/>
<evidence type="ECO:0000313" key="4">
    <source>
        <dbReference type="EMBL" id="AIG74642.1"/>
    </source>
</evidence>
<evidence type="ECO:0000256" key="1">
    <source>
        <dbReference type="ARBA" id="ARBA00022679"/>
    </source>
</evidence>
<dbReference type="PANTHER" id="PTHR10434">
    <property type="entry name" value="1-ACYL-SN-GLYCEROL-3-PHOSPHATE ACYLTRANSFERASE"/>
    <property type="match status" value="1"/>
</dbReference>
<reference evidence="4 5" key="1">
    <citation type="journal article" date="2014" name="J. Biotechnol.">
        <title>Complete genome sequence of the actinobacterium Amycolatopsis japonica MG417-CF17(T) (=DSM 44213T) producing (S,S)-N,N'-ethylenediaminedisuccinic acid.</title>
        <authorList>
            <person name="Stegmann E."/>
            <person name="Albersmeier A."/>
            <person name="Spohn M."/>
            <person name="Gert H."/>
            <person name="Weber T."/>
            <person name="Wohlleben W."/>
            <person name="Kalinowski J."/>
            <person name="Ruckert C."/>
        </authorList>
    </citation>
    <scope>NUCLEOTIDE SEQUENCE [LARGE SCALE GENOMIC DNA]</scope>
    <source>
        <strain evidence="5">MG417-CF17 (DSM 44213)</strain>
    </source>
</reference>
<dbReference type="AlphaFoldDB" id="A0A075UKH1"/>
<proteinExistence type="predicted"/>
<dbReference type="GO" id="GO:0003841">
    <property type="term" value="F:1-acylglycerol-3-phosphate O-acyltransferase activity"/>
    <property type="evidence" value="ECO:0007669"/>
    <property type="project" value="TreeGrafter"/>
</dbReference>
<dbReference type="PANTHER" id="PTHR10434:SF55">
    <property type="entry name" value="POSSIBLE ACYLTRANSFERASE"/>
    <property type="match status" value="1"/>
</dbReference>